<feature type="transmembrane region" description="Helical" evidence="6">
    <location>
        <begin position="145"/>
        <end position="165"/>
    </location>
</feature>
<dbReference type="InterPro" id="IPR024671">
    <property type="entry name" value="Atg22-like"/>
</dbReference>
<keyword evidence="4 6" id="KW-1133">Transmembrane helix</keyword>
<dbReference type="Pfam" id="PF11700">
    <property type="entry name" value="ATG22"/>
    <property type="match status" value="1"/>
</dbReference>
<sequence length="417" mass="44998">MGISLQHNRAAWAWALYDWANSTFATTVLAGFFPVLFKQYWAGEMAATHSTFWLGLFSSAASLLVMLLSPWLGAIADRRGAKKRFLLLFTLIGVLPTLGLFWAGQGQWLLAALLFAAASVGFFGGLTFYDALLVDVAGPEDSDRVSAWGYALGYLGGGLLFAVNVVMATKPEWFGLASAAQAVKLSFVMVAVWWTVFALPLFIRVRERPAMADTDTSFAGLLAILRQALARPGVLTFLLAYWLYIDAVHTTIRMAVDFGMALGFDSNSLIAALLMVQFIAFPAAVGFGYLGERIGTRKAIYLGLLVYVGVTAWGYYLQTVSQFFMMAAAIGLVQGGVQALSRSFYSRLIPADQAGAYFGLFNMIGKFAAVLGPLLVGLVALISGSNRVSILSLLVLFVVGAALLTRVREPQPGKAVR</sequence>
<feature type="transmembrane region" description="Helical" evidence="6">
    <location>
        <begin position="388"/>
        <end position="407"/>
    </location>
</feature>
<feature type="transmembrane region" description="Helical" evidence="6">
    <location>
        <begin position="269"/>
        <end position="290"/>
    </location>
</feature>
<comment type="caution">
    <text evidence="8">The sequence shown here is derived from an EMBL/GenBank/DDBJ whole genome shotgun (WGS) entry which is preliminary data.</text>
</comment>
<dbReference type="RefSeq" id="WP_344958709.1">
    <property type="nucleotide sequence ID" value="NZ_BAABCX010000003.1"/>
</dbReference>
<name>A0ABP6W1B8_9GAMM</name>
<feature type="transmembrane region" description="Helical" evidence="6">
    <location>
        <begin position="109"/>
        <end position="133"/>
    </location>
</feature>
<dbReference type="Gene3D" id="1.20.1250.20">
    <property type="entry name" value="MFS general substrate transporter like domains"/>
    <property type="match status" value="1"/>
</dbReference>
<organism evidence="8 9">
    <name type="scientific">Zobellella aerophila</name>
    <dbReference type="NCBI Taxonomy" id="870480"/>
    <lineage>
        <taxon>Bacteria</taxon>
        <taxon>Pseudomonadati</taxon>
        <taxon>Pseudomonadota</taxon>
        <taxon>Gammaproteobacteria</taxon>
        <taxon>Aeromonadales</taxon>
        <taxon>Aeromonadaceae</taxon>
        <taxon>Zobellella</taxon>
    </lineage>
</organism>
<dbReference type="EMBL" id="BAABCX010000003">
    <property type="protein sequence ID" value="GAA3544829.1"/>
    <property type="molecule type" value="Genomic_DNA"/>
</dbReference>
<evidence type="ECO:0000256" key="4">
    <source>
        <dbReference type="ARBA" id="ARBA00022989"/>
    </source>
</evidence>
<accession>A0ABP6W1B8</accession>
<dbReference type="PANTHER" id="PTHR23519">
    <property type="entry name" value="AUTOPHAGY-RELATED PROTEIN 22"/>
    <property type="match status" value="1"/>
</dbReference>
<proteinExistence type="predicted"/>
<feature type="transmembrane region" description="Helical" evidence="6">
    <location>
        <begin position="299"/>
        <end position="317"/>
    </location>
</feature>
<feature type="transmembrane region" description="Helical" evidence="6">
    <location>
        <begin position="12"/>
        <end position="32"/>
    </location>
</feature>
<feature type="domain" description="Major facilitator superfamily (MFS) profile" evidence="7">
    <location>
        <begin position="228"/>
        <end position="417"/>
    </location>
</feature>
<keyword evidence="2" id="KW-0813">Transport</keyword>
<evidence type="ECO:0000256" key="5">
    <source>
        <dbReference type="ARBA" id="ARBA00023136"/>
    </source>
</evidence>
<keyword evidence="9" id="KW-1185">Reference proteome</keyword>
<evidence type="ECO:0000313" key="9">
    <source>
        <dbReference type="Proteomes" id="UP001500795"/>
    </source>
</evidence>
<comment type="subcellular location">
    <subcellularLocation>
        <location evidence="1">Endomembrane system</location>
        <topology evidence="1">Multi-pass membrane protein</topology>
    </subcellularLocation>
</comment>
<dbReference type="InterPro" id="IPR036259">
    <property type="entry name" value="MFS_trans_sf"/>
</dbReference>
<evidence type="ECO:0000259" key="7">
    <source>
        <dbReference type="PROSITE" id="PS50850"/>
    </source>
</evidence>
<evidence type="ECO:0000313" key="8">
    <source>
        <dbReference type="EMBL" id="GAA3544829.1"/>
    </source>
</evidence>
<evidence type="ECO:0000256" key="1">
    <source>
        <dbReference type="ARBA" id="ARBA00004127"/>
    </source>
</evidence>
<protein>
    <submittedName>
        <fullName evidence="8">MFS transporter</fullName>
    </submittedName>
</protein>
<feature type="transmembrane region" description="Helical" evidence="6">
    <location>
        <begin position="323"/>
        <end position="345"/>
    </location>
</feature>
<feature type="transmembrane region" description="Helical" evidence="6">
    <location>
        <begin position="85"/>
        <end position="103"/>
    </location>
</feature>
<dbReference type="PROSITE" id="PS50850">
    <property type="entry name" value="MFS"/>
    <property type="match status" value="1"/>
</dbReference>
<gene>
    <name evidence="8" type="ORF">GCM10022394_26070</name>
</gene>
<feature type="transmembrane region" description="Helical" evidence="6">
    <location>
        <begin position="185"/>
        <end position="203"/>
    </location>
</feature>
<dbReference type="SUPFAM" id="SSF103473">
    <property type="entry name" value="MFS general substrate transporter"/>
    <property type="match status" value="1"/>
</dbReference>
<dbReference type="PANTHER" id="PTHR23519:SF1">
    <property type="entry name" value="AUTOPHAGY-RELATED PROTEIN 22"/>
    <property type="match status" value="1"/>
</dbReference>
<evidence type="ECO:0000256" key="2">
    <source>
        <dbReference type="ARBA" id="ARBA00022448"/>
    </source>
</evidence>
<feature type="transmembrane region" description="Helical" evidence="6">
    <location>
        <begin position="52"/>
        <end position="73"/>
    </location>
</feature>
<feature type="transmembrane region" description="Helical" evidence="6">
    <location>
        <begin position="357"/>
        <end position="382"/>
    </location>
</feature>
<reference evidence="9" key="1">
    <citation type="journal article" date="2019" name="Int. J. Syst. Evol. Microbiol.">
        <title>The Global Catalogue of Microorganisms (GCM) 10K type strain sequencing project: providing services to taxonomists for standard genome sequencing and annotation.</title>
        <authorList>
            <consortium name="The Broad Institute Genomics Platform"/>
            <consortium name="The Broad Institute Genome Sequencing Center for Infectious Disease"/>
            <person name="Wu L."/>
            <person name="Ma J."/>
        </authorList>
    </citation>
    <scope>NUCLEOTIDE SEQUENCE [LARGE SCALE GENOMIC DNA]</scope>
    <source>
        <strain evidence="9">JCM 17110</strain>
    </source>
</reference>
<keyword evidence="5 6" id="KW-0472">Membrane</keyword>
<evidence type="ECO:0000256" key="3">
    <source>
        <dbReference type="ARBA" id="ARBA00022692"/>
    </source>
</evidence>
<keyword evidence="3 6" id="KW-0812">Transmembrane</keyword>
<dbReference type="InterPro" id="IPR050495">
    <property type="entry name" value="ATG22/LtaA_families"/>
</dbReference>
<evidence type="ECO:0000256" key="6">
    <source>
        <dbReference type="SAM" id="Phobius"/>
    </source>
</evidence>
<feature type="transmembrane region" description="Helical" evidence="6">
    <location>
        <begin position="224"/>
        <end position="244"/>
    </location>
</feature>
<dbReference type="InterPro" id="IPR020846">
    <property type="entry name" value="MFS_dom"/>
</dbReference>
<dbReference type="Proteomes" id="UP001500795">
    <property type="component" value="Unassembled WGS sequence"/>
</dbReference>